<sequence length="350" mass="41899">MQKKMFQRWIFVFHFIFWSAHWGVAFLGFNNLSWNGFSTENNLLYVAFAYGILSNMLLFYWQYFVTVPYYFIKNRIFKFLAITILFFLLISGIEGYLDYYYTKSNNVIEESFTFFEFSMIWLFPDFIFNVFYTFLGFLFRFPLEYFKSEKKKQELLKETHNSELKYLKAQLNPHFLFNGINSIYHLIDKNSTLAKNTLLQFSDLLRYQLYESSSQKIALQKELDYISKYIEIEKIRKGDDILLDYQISNIQEDQTIAPLLLIPFIENAFKHISNHDDPSKNYINIKLLESNNKLQCDIENTFDSFNSVKKSSGIGLQNVKRRLALLYDDQYDLRISTRDNLHKVFLEINL</sequence>
<keyword evidence="1" id="KW-0812">Transmembrane</keyword>
<keyword evidence="1" id="KW-1133">Transmembrane helix</keyword>
<evidence type="ECO:0000313" key="3">
    <source>
        <dbReference type="EMBL" id="MFD2562292.1"/>
    </source>
</evidence>
<dbReference type="Pfam" id="PF06580">
    <property type="entry name" value="His_kinase"/>
    <property type="match status" value="1"/>
</dbReference>
<keyword evidence="3" id="KW-0418">Kinase</keyword>
<dbReference type="RefSeq" id="WP_378290760.1">
    <property type="nucleotide sequence ID" value="NZ_JBHULE010000008.1"/>
</dbReference>
<feature type="transmembrane region" description="Helical" evidence="1">
    <location>
        <begin position="117"/>
        <end position="143"/>
    </location>
</feature>
<feature type="transmembrane region" description="Helical" evidence="1">
    <location>
        <begin position="42"/>
        <end position="64"/>
    </location>
</feature>
<organism evidence="3 4">
    <name type="scientific">Aquimarina rubra</name>
    <dbReference type="NCBI Taxonomy" id="1920033"/>
    <lineage>
        <taxon>Bacteria</taxon>
        <taxon>Pseudomonadati</taxon>
        <taxon>Bacteroidota</taxon>
        <taxon>Flavobacteriia</taxon>
        <taxon>Flavobacteriales</taxon>
        <taxon>Flavobacteriaceae</taxon>
        <taxon>Aquimarina</taxon>
    </lineage>
</organism>
<dbReference type="InterPro" id="IPR010559">
    <property type="entry name" value="Sig_transdc_His_kin_internal"/>
</dbReference>
<dbReference type="Gene3D" id="3.30.565.10">
    <property type="entry name" value="Histidine kinase-like ATPase, C-terminal domain"/>
    <property type="match status" value="1"/>
</dbReference>
<protein>
    <submittedName>
        <fullName evidence="3">Sensor histidine kinase</fullName>
        <ecNumber evidence="3">2.7.13.3</ecNumber>
    </submittedName>
</protein>
<dbReference type="EMBL" id="JBHULE010000008">
    <property type="protein sequence ID" value="MFD2562292.1"/>
    <property type="molecule type" value="Genomic_DNA"/>
</dbReference>
<evidence type="ECO:0000313" key="4">
    <source>
        <dbReference type="Proteomes" id="UP001597319"/>
    </source>
</evidence>
<reference evidence="4" key="1">
    <citation type="journal article" date="2019" name="Int. J. Syst. Evol. Microbiol.">
        <title>The Global Catalogue of Microorganisms (GCM) 10K type strain sequencing project: providing services to taxonomists for standard genome sequencing and annotation.</title>
        <authorList>
            <consortium name="The Broad Institute Genomics Platform"/>
            <consortium name="The Broad Institute Genome Sequencing Center for Infectious Disease"/>
            <person name="Wu L."/>
            <person name="Ma J."/>
        </authorList>
    </citation>
    <scope>NUCLEOTIDE SEQUENCE [LARGE SCALE GENOMIC DNA]</scope>
    <source>
        <strain evidence="4">KCTC 52274</strain>
    </source>
</reference>
<dbReference type="InterPro" id="IPR036890">
    <property type="entry name" value="HATPase_C_sf"/>
</dbReference>
<dbReference type="InterPro" id="IPR050640">
    <property type="entry name" value="Bact_2-comp_sensor_kinase"/>
</dbReference>
<feature type="transmembrane region" description="Helical" evidence="1">
    <location>
        <begin position="76"/>
        <end position="97"/>
    </location>
</feature>
<feature type="transmembrane region" description="Helical" evidence="1">
    <location>
        <begin position="9"/>
        <end position="30"/>
    </location>
</feature>
<keyword evidence="3" id="KW-0808">Transferase</keyword>
<name>A0ABW5LCX6_9FLAO</name>
<gene>
    <name evidence="3" type="ORF">ACFSR1_06385</name>
</gene>
<keyword evidence="1" id="KW-0472">Membrane</keyword>
<evidence type="ECO:0000256" key="1">
    <source>
        <dbReference type="SAM" id="Phobius"/>
    </source>
</evidence>
<dbReference type="SUPFAM" id="SSF55874">
    <property type="entry name" value="ATPase domain of HSP90 chaperone/DNA topoisomerase II/histidine kinase"/>
    <property type="match status" value="1"/>
</dbReference>
<keyword evidence="4" id="KW-1185">Reference proteome</keyword>
<dbReference type="PANTHER" id="PTHR34220">
    <property type="entry name" value="SENSOR HISTIDINE KINASE YPDA"/>
    <property type="match status" value="1"/>
</dbReference>
<accession>A0ABW5LCX6</accession>
<dbReference type="EC" id="2.7.13.3" evidence="3"/>
<dbReference type="PANTHER" id="PTHR34220:SF7">
    <property type="entry name" value="SENSOR HISTIDINE KINASE YPDA"/>
    <property type="match status" value="1"/>
</dbReference>
<evidence type="ECO:0000259" key="2">
    <source>
        <dbReference type="Pfam" id="PF06580"/>
    </source>
</evidence>
<feature type="domain" description="Signal transduction histidine kinase internal region" evidence="2">
    <location>
        <begin position="162"/>
        <end position="240"/>
    </location>
</feature>
<comment type="caution">
    <text evidence="3">The sequence shown here is derived from an EMBL/GenBank/DDBJ whole genome shotgun (WGS) entry which is preliminary data.</text>
</comment>
<proteinExistence type="predicted"/>
<dbReference type="Proteomes" id="UP001597319">
    <property type="component" value="Unassembled WGS sequence"/>
</dbReference>
<dbReference type="GO" id="GO:0004673">
    <property type="term" value="F:protein histidine kinase activity"/>
    <property type="evidence" value="ECO:0007669"/>
    <property type="project" value="UniProtKB-EC"/>
</dbReference>